<keyword evidence="2" id="KW-1185">Reference proteome</keyword>
<proteinExistence type="predicted"/>
<reference evidence="1" key="1">
    <citation type="journal article" date="2021" name="Sci. Adv.">
        <title>The American lobster genome reveals insights on longevity, neural, and immune adaptations.</title>
        <authorList>
            <person name="Polinski J.M."/>
            <person name="Zimin A.V."/>
            <person name="Clark K.F."/>
            <person name="Kohn A.B."/>
            <person name="Sadowski N."/>
            <person name="Timp W."/>
            <person name="Ptitsyn A."/>
            <person name="Khanna P."/>
            <person name="Romanova D.Y."/>
            <person name="Williams P."/>
            <person name="Greenwood S.J."/>
            <person name="Moroz L.L."/>
            <person name="Walt D.R."/>
            <person name="Bodnar A.G."/>
        </authorList>
    </citation>
    <scope>NUCLEOTIDE SEQUENCE</scope>
    <source>
        <strain evidence="1">GMGI-L3</strain>
    </source>
</reference>
<dbReference type="AlphaFoldDB" id="A0A8J5N5F1"/>
<evidence type="ECO:0000313" key="1">
    <source>
        <dbReference type="EMBL" id="KAG7173469.1"/>
    </source>
</evidence>
<name>A0A8J5N5F1_HOMAM</name>
<dbReference type="Gene3D" id="3.30.420.10">
    <property type="entry name" value="Ribonuclease H-like superfamily/Ribonuclease H"/>
    <property type="match status" value="1"/>
</dbReference>
<organism evidence="1 2">
    <name type="scientific">Homarus americanus</name>
    <name type="common">American lobster</name>
    <dbReference type="NCBI Taxonomy" id="6706"/>
    <lineage>
        <taxon>Eukaryota</taxon>
        <taxon>Metazoa</taxon>
        <taxon>Ecdysozoa</taxon>
        <taxon>Arthropoda</taxon>
        <taxon>Crustacea</taxon>
        <taxon>Multicrustacea</taxon>
        <taxon>Malacostraca</taxon>
        <taxon>Eumalacostraca</taxon>
        <taxon>Eucarida</taxon>
        <taxon>Decapoda</taxon>
        <taxon>Pleocyemata</taxon>
        <taxon>Astacidea</taxon>
        <taxon>Nephropoidea</taxon>
        <taxon>Nephropidae</taxon>
        <taxon>Homarus</taxon>
    </lineage>
</organism>
<gene>
    <name evidence="1" type="ORF">Hamer_G024356</name>
</gene>
<feature type="non-terminal residue" evidence="1">
    <location>
        <position position="137"/>
    </location>
</feature>
<dbReference type="InterPro" id="IPR012337">
    <property type="entry name" value="RNaseH-like_sf"/>
</dbReference>
<sequence length="137" mass="15551">MNQECDHYSYVANTLFFSALTGWIRHKGPRDVTIVNIAADQYLRLDKVAVDLVPISPPSSQGNRWILTLVDYATRWPEAVAIPGIETKRVAEALLVYTPSLASLLDALDVAYHFYVYDTQLYVKIINVQDIEEIINH</sequence>
<dbReference type="GO" id="GO:0003676">
    <property type="term" value="F:nucleic acid binding"/>
    <property type="evidence" value="ECO:0007669"/>
    <property type="project" value="InterPro"/>
</dbReference>
<protein>
    <recommendedName>
        <fullName evidence="3">Integrase catalytic domain-containing protein</fullName>
    </recommendedName>
</protein>
<accession>A0A8J5N5F1</accession>
<dbReference type="Proteomes" id="UP000747542">
    <property type="component" value="Unassembled WGS sequence"/>
</dbReference>
<comment type="caution">
    <text evidence="1">The sequence shown here is derived from an EMBL/GenBank/DDBJ whole genome shotgun (WGS) entry which is preliminary data.</text>
</comment>
<dbReference type="EMBL" id="JAHLQT010009747">
    <property type="protein sequence ID" value="KAG7173469.1"/>
    <property type="molecule type" value="Genomic_DNA"/>
</dbReference>
<dbReference type="InterPro" id="IPR036397">
    <property type="entry name" value="RNaseH_sf"/>
</dbReference>
<evidence type="ECO:0008006" key="3">
    <source>
        <dbReference type="Google" id="ProtNLM"/>
    </source>
</evidence>
<evidence type="ECO:0000313" key="2">
    <source>
        <dbReference type="Proteomes" id="UP000747542"/>
    </source>
</evidence>
<dbReference type="SUPFAM" id="SSF53098">
    <property type="entry name" value="Ribonuclease H-like"/>
    <property type="match status" value="1"/>
</dbReference>